<feature type="transmembrane region" description="Helical" evidence="1">
    <location>
        <begin position="126"/>
        <end position="147"/>
    </location>
</feature>
<proteinExistence type="predicted"/>
<dbReference type="PANTHER" id="PTHR22911:SF79">
    <property type="entry name" value="MOBA-LIKE NTP TRANSFERASE DOMAIN-CONTAINING PROTEIN"/>
    <property type="match status" value="1"/>
</dbReference>
<dbReference type="InterPro" id="IPR037185">
    <property type="entry name" value="EmrE-like"/>
</dbReference>
<dbReference type="EMBL" id="FO203427">
    <property type="protein sequence ID" value="CCH47525.1"/>
    <property type="molecule type" value="Genomic_DNA"/>
</dbReference>
<feature type="transmembrane region" description="Helical" evidence="1">
    <location>
        <begin position="237"/>
        <end position="259"/>
    </location>
</feature>
<dbReference type="Pfam" id="PF00892">
    <property type="entry name" value="EamA"/>
    <property type="match status" value="2"/>
</dbReference>
<evidence type="ECO:0000313" key="4">
    <source>
        <dbReference type="Proteomes" id="UP000011724"/>
    </source>
</evidence>
<reference evidence="4" key="2">
    <citation type="journal article" date="2013" name="Stand. Genomic Sci.">
        <title>Complete genome sequence of Desulfocapsa sulfexigens, a marine deltaproteobacterium specialized in disproportionating inorganic sulfur compounds.</title>
        <authorList>
            <person name="Finster K.W."/>
            <person name="Kjeldsen K.U."/>
            <person name="Kube M."/>
            <person name="Reinhardt R."/>
            <person name="Mussmann M."/>
            <person name="Amann R."/>
            <person name="Schreiber L."/>
        </authorList>
    </citation>
    <scope>NUCLEOTIDE SEQUENCE [LARGE SCALE GENOMIC DNA]</scope>
    <source>
        <strain evidence="4">DSM 10523 / SB164P1</strain>
    </source>
</reference>
<dbReference type="KEGG" id="dpi:BN4_10285"/>
<evidence type="ECO:0000313" key="3">
    <source>
        <dbReference type="EMBL" id="CCH47525.1"/>
    </source>
</evidence>
<dbReference type="InterPro" id="IPR000620">
    <property type="entry name" value="EamA_dom"/>
</dbReference>
<keyword evidence="1" id="KW-1133">Transmembrane helix</keyword>
<feature type="transmembrane region" description="Helical" evidence="1">
    <location>
        <begin position="33"/>
        <end position="53"/>
    </location>
</feature>
<dbReference type="PANTHER" id="PTHR22911">
    <property type="entry name" value="ACYL-MALONYL CONDENSING ENZYME-RELATED"/>
    <property type="match status" value="1"/>
</dbReference>
<dbReference type="HOGENOM" id="CLU_033863_9_1_7"/>
<reference evidence="3 4" key="1">
    <citation type="journal article" date="2013" name="PLoS ONE">
        <title>The first genomic and proteomic characterization of a deep-sea sulfate reducer: insights into the piezophilic lifestyle of Desulfovibrio piezophilus.</title>
        <authorList>
            <person name="Pradel N."/>
            <person name="Ji B."/>
            <person name="Gimenez G."/>
            <person name="Talla E."/>
            <person name="Lenoble P."/>
            <person name="Garel M."/>
            <person name="Tamburini C."/>
            <person name="Fourquet P."/>
            <person name="Lebrun R."/>
            <person name="Bertin P."/>
            <person name="Denis Y."/>
            <person name="Pophillat M."/>
            <person name="Barbe V."/>
            <person name="Ollivier B."/>
            <person name="Dolla A."/>
        </authorList>
    </citation>
    <scope>NUCLEOTIDE SEQUENCE [LARGE SCALE GENOMIC DNA]</scope>
    <source>
        <strain evidence="4">DSM 10523 / SB164P1</strain>
    </source>
</reference>
<feature type="domain" description="EamA" evidence="2">
    <location>
        <begin position="4"/>
        <end position="136"/>
    </location>
</feature>
<feature type="transmembrane region" description="Helical" evidence="1">
    <location>
        <begin position="184"/>
        <end position="202"/>
    </location>
</feature>
<feature type="transmembrane region" description="Helical" evidence="1">
    <location>
        <begin position="92"/>
        <end position="114"/>
    </location>
</feature>
<dbReference type="PATRIC" id="fig|879567.3.peg.296"/>
<feature type="transmembrane region" description="Helical" evidence="1">
    <location>
        <begin position="208"/>
        <end position="230"/>
    </location>
</feature>
<protein>
    <recommendedName>
        <fullName evidence="2">EamA domain-containing protein</fullName>
    </recommendedName>
</protein>
<evidence type="ECO:0000259" key="2">
    <source>
        <dbReference type="Pfam" id="PF00892"/>
    </source>
</evidence>
<feature type="transmembrane region" description="Helical" evidence="1">
    <location>
        <begin position="153"/>
        <end position="172"/>
    </location>
</feature>
<feature type="transmembrane region" description="Helical" evidence="1">
    <location>
        <begin position="265"/>
        <end position="283"/>
    </location>
</feature>
<dbReference type="OrthoDB" id="6707571at2"/>
<dbReference type="STRING" id="1322246.BN4_10285"/>
<dbReference type="Proteomes" id="UP000011724">
    <property type="component" value="Chromosome"/>
</dbReference>
<dbReference type="Gene3D" id="1.10.3730.20">
    <property type="match status" value="2"/>
</dbReference>
<dbReference type="GO" id="GO:0016020">
    <property type="term" value="C:membrane"/>
    <property type="evidence" value="ECO:0007669"/>
    <property type="project" value="InterPro"/>
</dbReference>
<accession>M1WLA5</accession>
<dbReference type="eggNOG" id="COG0697">
    <property type="taxonomic scope" value="Bacteria"/>
</dbReference>
<name>M1WLA5_PSEP2</name>
<dbReference type="SUPFAM" id="SSF103481">
    <property type="entry name" value="Multidrug resistance efflux transporter EmrE"/>
    <property type="match status" value="2"/>
</dbReference>
<sequence>MDFRGFLYVVCAAFMWGSTGIFAKELLAEGIAPLEIAFWRAMLGWVLFAVHAFLRKQVSVRRNDLPVICGFGIICITLFYGSYQIAIRDIGMAMAAVLLYTAPAWVALMSWLLLKEEMTPVKMLSVLITIIGVGCICLGPTIVSATTMPLNTFGLSMGLISGFTYALYYIFGKKFFHKYPTPTIFLYALPIGSAMLFPFIEFQHKTPYAWGLLVGLAVVTAYGAFSAYYAGLKRLEATYASVIATFEPVVAAVFAYLLFDEHFSLSGYAGSCLIIAAVFLVVMSGSKTSHTAGVEV</sequence>
<keyword evidence="4" id="KW-1185">Reference proteome</keyword>
<dbReference type="AlphaFoldDB" id="M1WLA5"/>
<dbReference type="BioCyc" id="DPIE1322246:BN4_RS01485-MONOMER"/>
<organism evidence="3 4">
    <name type="scientific">Pseudodesulfovibrio piezophilus (strain DSM 21447 / JCM 15486 / C1TLV30)</name>
    <name type="common">Desulfovibrio piezophilus</name>
    <dbReference type="NCBI Taxonomy" id="1322246"/>
    <lineage>
        <taxon>Bacteria</taxon>
        <taxon>Pseudomonadati</taxon>
        <taxon>Thermodesulfobacteriota</taxon>
        <taxon>Desulfovibrionia</taxon>
        <taxon>Desulfovibrionales</taxon>
        <taxon>Desulfovibrionaceae</taxon>
    </lineage>
</organism>
<evidence type="ECO:0000256" key="1">
    <source>
        <dbReference type="SAM" id="Phobius"/>
    </source>
</evidence>
<feature type="transmembrane region" description="Helical" evidence="1">
    <location>
        <begin position="65"/>
        <end position="86"/>
    </location>
</feature>
<keyword evidence="1" id="KW-0812">Transmembrane</keyword>
<dbReference type="RefSeq" id="WP_015413580.1">
    <property type="nucleotide sequence ID" value="NC_020409.1"/>
</dbReference>
<gene>
    <name evidence="3" type="ordered locus">BN4_10285</name>
</gene>
<feature type="domain" description="EamA" evidence="2">
    <location>
        <begin position="153"/>
        <end position="282"/>
    </location>
</feature>
<keyword evidence="1" id="KW-0472">Membrane</keyword>